<dbReference type="SUPFAM" id="SSF160443">
    <property type="entry name" value="SMR domain-like"/>
    <property type="match status" value="1"/>
</dbReference>
<protein>
    <submittedName>
        <fullName evidence="3">DNA mismatch repair protein MutS</fullName>
    </submittedName>
</protein>
<feature type="region of interest" description="Disordered" evidence="1">
    <location>
        <begin position="1"/>
        <end position="50"/>
    </location>
</feature>
<dbReference type="RefSeq" id="WP_135314143.1">
    <property type="nucleotide sequence ID" value="NZ_CP038439.1"/>
</dbReference>
<evidence type="ECO:0000313" key="4">
    <source>
        <dbReference type="Proteomes" id="UP000296374"/>
    </source>
</evidence>
<sequence>MRRRKGLSPEDRDLWSRVARTTVPLDPKRKGQAADLPQLSDLPPARPAASLSVSPASAAAASAAMPRFRIGQAAGTPPTQIARPSTPAERLEQAGLRMDAKTHRKMSQGRMMPEARLDLHGLTLSAAQPELMHFILSCQASGLRLVLVITGKGRGDHGPLPTRPGALRHQVPYWLHSPPLSAAVQQVTAAHYRHGGEGAYYVYLRRFK</sequence>
<reference evidence="4" key="1">
    <citation type="submission" date="2019-03" db="EMBL/GenBank/DDBJ databases">
        <authorList>
            <person name="Li J."/>
        </authorList>
    </citation>
    <scope>NUCLEOTIDE SEQUENCE [LARGE SCALE GENOMIC DNA]</scope>
    <source>
        <strain evidence="4">2251</strain>
    </source>
</reference>
<name>A0A4P7HNK2_9RHOB</name>
<evidence type="ECO:0000313" key="3">
    <source>
        <dbReference type="EMBL" id="QBX35878.1"/>
    </source>
</evidence>
<organism evidence="3 4">
    <name type="scientific">Paracoccus liaowanqingii</name>
    <dbReference type="NCBI Taxonomy" id="2560053"/>
    <lineage>
        <taxon>Bacteria</taxon>
        <taxon>Pseudomonadati</taxon>
        <taxon>Pseudomonadota</taxon>
        <taxon>Alphaproteobacteria</taxon>
        <taxon>Rhodobacterales</taxon>
        <taxon>Paracoccaceae</taxon>
        <taxon>Paracoccus</taxon>
    </lineage>
</organism>
<evidence type="ECO:0000256" key="1">
    <source>
        <dbReference type="SAM" id="MobiDB-lite"/>
    </source>
</evidence>
<gene>
    <name evidence="3" type="ORF">E4191_15150</name>
</gene>
<dbReference type="Gene3D" id="3.30.1370.110">
    <property type="match status" value="1"/>
</dbReference>
<dbReference type="Proteomes" id="UP000296374">
    <property type="component" value="Chromosome"/>
</dbReference>
<dbReference type="PANTHER" id="PTHR35562:SF2">
    <property type="entry name" value="DNA ENDONUCLEASE SMRA-RELATED"/>
    <property type="match status" value="1"/>
</dbReference>
<dbReference type="Pfam" id="PF01713">
    <property type="entry name" value="Smr"/>
    <property type="match status" value="1"/>
</dbReference>
<proteinExistence type="predicted"/>
<feature type="domain" description="Smr" evidence="2">
    <location>
        <begin position="117"/>
        <end position="205"/>
    </location>
</feature>
<accession>A0A4P7HNK2</accession>
<dbReference type="EMBL" id="CP038439">
    <property type="protein sequence ID" value="QBX35878.1"/>
    <property type="molecule type" value="Genomic_DNA"/>
</dbReference>
<dbReference type="PANTHER" id="PTHR35562">
    <property type="entry name" value="DNA ENDONUCLEASE SMRA-RELATED"/>
    <property type="match status" value="1"/>
</dbReference>
<evidence type="ECO:0000259" key="2">
    <source>
        <dbReference type="PROSITE" id="PS50828"/>
    </source>
</evidence>
<dbReference type="SMART" id="SM00463">
    <property type="entry name" value="SMR"/>
    <property type="match status" value="1"/>
</dbReference>
<dbReference type="InterPro" id="IPR002625">
    <property type="entry name" value="Smr_dom"/>
</dbReference>
<dbReference type="InterPro" id="IPR036063">
    <property type="entry name" value="Smr_dom_sf"/>
</dbReference>
<dbReference type="AlphaFoldDB" id="A0A4P7HNK2"/>
<dbReference type="KEGG" id="plia:E4191_15150"/>
<dbReference type="PROSITE" id="PS50828">
    <property type="entry name" value="SMR"/>
    <property type="match status" value="1"/>
</dbReference>